<keyword evidence="2" id="KW-1185">Reference proteome</keyword>
<accession>A0A4Q4T975</accession>
<dbReference type="EMBL" id="QJNU01000365">
    <property type="protein sequence ID" value="RYP01250.1"/>
    <property type="molecule type" value="Genomic_DNA"/>
</dbReference>
<dbReference type="OrthoDB" id="4745525at2759"/>
<dbReference type="Proteomes" id="UP000293360">
    <property type="component" value="Unassembled WGS sequence"/>
</dbReference>
<sequence>MSELERSSLSSPDEAFDDLAAPVGLRFELDGSQLLPLAVLEPRSCFTALPSPVAESPAELSACSTDVSPLFMAYQPQQQHNSPGYIKRGDLVRSHYQNIGAGSKYGHKSLTSSSSLLDMVANDHFARRNAGRAPVALCSAPVADMDVPKSQRVIPLRADIDYGQDPMSVQTTSKDFDSILRDIMPNAKKGEVAAQQGDPQPG</sequence>
<evidence type="ECO:0000313" key="2">
    <source>
        <dbReference type="Proteomes" id="UP000293360"/>
    </source>
</evidence>
<gene>
    <name evidence="1" type="ORF">DL764_006253</name>
</gene>
<comment type="caution">
    <text evidence="1">The sequence shown here is derived from an EMBL/GenBank/DDBJ whole genome shotgun (WGS) entry which is preliminary data.</text>
</comment>
<protein>
    <submittedName>
        <fullName evidence="1">Uncharacterized protein</fullName>
    </submittedName>
</protein>
<organism evidence="1 2">
    <name type="scientific">Monosporascus ibericus</name>
    <dbReference type="NCBI Taxonomy" id="155417"/>
    <lineage>
        <taxon>Eukaryota</taxon>
        <taxon>Fungi</taxon>
        <taxon>Dikarya</taxon>
        <taxon>Ascomycota</taxon>
        <taxon>Pezizomycotina</taxon>
        <taxon>Sordariomycetes</taxon>
        <taxon>Xylariomycetidae</taxon>
        <taxon>Xylariales</taxon>
        <taxon>Xylariales incertae sedis</taxon>
        <taxon>Monosporascus</taxon>
    </lineage>
</organism>
<reference evidence="1 2" key="1">
    <citation type="submission" date="2018-06" db="EMBL/GenBank/DDBJ databases">
        <title>Complete Genomes of Monosporascus.</title>
        <authorList>
            <person name="Robinson A.J."/>
            <person name="Natvig D.O."/>
        </authorList>
    </citation>
    <scope>NUCLEOTIDE SEQUENCE [LARGE SCALE GENOMIC DNA]</scope>
    <source>
        <strain evidence="1 2">CBS 110550</strain>
    </source>
</reference>
<name>A0A4Q4T975_9PEZI</name>
<dbReference type="AlphaFoldDB" id="A0A4Q4T975"/>
<evidence type="ECO:0000313" key="1">
    <source>
        <dbReference type="EMBL" id="RYP01250.1"/>
    </source>
</evidence>
<proteinExistence type="predicted"/>